<evidence type="ECO:0000256" key="1">
    <source>
        <dbReference type="SAM" id="MobiDB-lite"/>
    </source>
</evidence>
<feature type="non-terminal residue" evidence="2">
    <location>
        <position position="224"/>
    </location>
</feature>
<evidence type="ECO:0000313" key="2">
    <source>
        <dbReference type="EMBL" id="OQS03039.1"/>
    </source>
</evidence>
<proteinExistence type="predicted"/>
<feature type="compositionally biased region" description="Basic and acidic residues" evidence="1">
    <location>
        <begin position="65"/>
        <end position="82"/>
    </location>
</feature>
<sequence>MSDEEKRAKDVSDMFGEASDSDEETFKCRPSSKQVHADASGLFGSDSESDDEKPKKLKKMKLKVKKEVEEKKSLKRKSRDESSSPTSRGIEVIDKWIGDEYDSGDEAKATKEDEAFIDNDDDLEDVMNEYGQDRQDFHDERPDEEPVRAEKELDYFDQTLKSLKSGRARTKMALSPQELESITQVLIYSLQKSLILLQELLYRMDKAHADDLIAIEEHRPALEK</sequence>
<feature type="compositionally biased region" description="Basic and acidic residues" evidence="1">
    <location>
        <begin position="105"/>
        <end position="114"/>
    </location>
</feature>
<feature type="compositionally biased region" description="Basic and acidic residues" evidence="1">
    <location>
        <begin position="1"/>
        <end position="12"/>
    </location>
</feature>
<protein>
    <submittedName>
        <fullName evidence="2">Uncharacterized protein</fullName>
    </submittedName>
</protein>
<dbReference type="InterPro" id="IPR051037">
    <property type="entry name" value="RNAPII_TF_IWS1"/>
</dbReference>
<dbReference type="PANTHER" id="PTHR46010:SF1">
    <property type="entry name" value="PROTEIN IWS1 HOMOLOG"/>
    <property type="match status" value="1"/>
</dbReference>
<dbReference type="GO" id="GO:0016973">
    <property type="term" value="P:poly(A)+ mRNA export from nucleus"/>
    <property type="evidence" value="ECO:0007669"/>
    <property type="project" value="TreeGrafter"/>
</dbReference>
<dbReference type="AlphaFoldDB" id="A0A1V9ZYI9"/>
<name>A0A1V9ZYI9_9STRA</name>
<feature type="region of interest" description="Disordered" evidence="1">
    <location>
        <begin position="1"/>
        <end position="148"/>
    </location>
</feature>
<dbReference type="Proteomes" id="UP000243217">
    <property type="component" value="Unassembled WGS sequence"/>
</dbReference>
<accession>A0A1V9ZYI9</accession>
<evidence type="ECO:0000313" key="3">
    <source>
        <dbReference type="Proteomes" id="UP000243217"/>
    </source>
</evidence>
<gene>
    <name evidence="2" type="ORF">THRCLA_21255</name>
</gene>
<dbReference type="GO" id="GO:0005634">
    <property type="term" value="C:nucleus"/>
    <property type="evidence" value="ECO:0007669"/>
    <property type="project" value="TreeGrafter"/>
</dbReference>
<organism evidence="2 3">
    <name type="scientific">Thraustotheca clavata</name>
    <dbReference type="NCBI Taxonomy" id="74557"/>
    <lineage>
        <taxon>Eukaryota</taxon>
        <taxon>Sar</taxon>
        <taxon>Stramenopiles</taxon>
        <taxon>Oomycota</taxon>
        <taxon>Saprolegniomycetes</taxon>
        <taxon>Saprolegniales</taxon>
        <taxon>Achlyaceae</taxon>
        <taxon>Thraustotheca</taxon>
    </lineage>
</organism>
<keyword evidence="3" id="KW-1185">Reference proteome</keyword>
<dbReference type="STRING" id="74557.A0A1V9ZYI9"/>
<feature type="compositionally biased region" description="Acidic residues" evidence="1">
    <location>
        <begin position="115"/>
        <end position="127"/>
    </location>
</feature>
<dbReference type="PANTHER" id="PTHR46010">
    <property type="entry name" value="PROTEIN IWS1 HOMOLOG"/>
    <property type="match status" value="1"/>
</dbReference>
<reference evidence="2 3" key="1">
    <citation type="journal article" date="2014" name="Genome Biol. Evol.">
        <title>The secreted proteins of Achlya hypogyna and Thraustotheca clavata identify the ancestral oomycete secretome and reveal gene acquisitions by horizontal gene transfer.</title>
        <authorList>
            <person name="Misner I."/>
            <person name="Blouin N."/>
            <person name="Leonard G."/>
            <person name="Richards T.A."/>
            <person name="Lane C.E."/>
        </authorList>
    </citation>
    <scope>NUCLEOTIDE SEQUENCE [LARGE SCALE GENOMIC DNA]</scope>
    <source>
        <strain evidence="2 3">ATCC 34112</strain>
    </source>
</reference>
<dbReference type="OrthoDB" id="21124at2759"/>
<feature type="compositionally biased region" description="Basic residues" evidence="1">
    <location>
        <begin position="55"/>
        <end position="64"/>
    </location>
</feature>
<comment type="caution">
    <text evidence="2">The sequence shown here is derived from an EMBL/GenBank/DDBJ whole genome shotgun (WGS) entry which is preliminary data.</text>
</comment>
<dbReference type="EMBL" id="JNBS01001033">
    <property type="protein sequence ID" value="OQS03039.1"/>
    <property type="molecule type" value="Genomic_DNA"/>
</dbReference>
<feature type="compositionally biased region" description="Basic and acidic residues" evidence="1">
    <location>
        <begin position="131"/>
        <end position="148"/>
    </location>
</feature>